<dbReference type="InterPro" id="IPR039425">
    <property type="entry name" value="RNA_pol_sigma-70-like"/>
</dbReference>
<dbReference type="InterPro" id="IPR014284">
    <property type="entry name" value="RNA_pol_sigma-70_dom"/>
</dbReference>
<proteinExistence type="inferred from homology"/>
<dbReference type="SUPFAM" id="SSF88946">
    <property type="entry name" value="Sigma2 domain of RNA polymerase sigma factors"/>
    <property type="match status" value="1"/>
</dbReference>
<evidence type="ECO:0000256" key="1">
    <source>
        <dbReference type="ARBA" id="ARBA00010641"/>
    </source>
</evidence>
<dbReference type="SUPFAM" id="SSF88659">
    <property type="entry name" value="Sigma3 and sigma4 domains of RNA polymerase sigma factors"/>
    <property type="match status" value="1"/>
</dbReference>
<dbReference type="InterPro" id="IPR007627">
    <property type="entry name" value="RNA_pol_sigma70_r2"/>
</dbReference>
<keyword evidence="3 6" id="KW-0731">Sigma factor</keyword>
<reference evidence="9 10" key="1">
    <citation type="submission" date="2020-01" db="EMBL/GenBank/DDBJ databases">
        <title>Polyphasic characterisation and genomic insights into a novel alkali tolerant bacterium VR-M41.</title>
        <authorList>
            <person name="Vemuluri V.R."/>
        </authorList>
    </citation>
    <scope>NUCLEOTIDE SEQUENCE [LARGE SCALE GENOMIC DNA]</scope>
    <source>
        <strain evidence="9 10">VR-M41</strain>
    </source>
</reference>
<evidence type="ECO:0000259" key="8">
    <source>
        <dbReference type="Pfam" id="PF08281"/>
    </source>
</evidence>
<dbReference type="Pfam" id="PF08281">
    <property type="entry name" value="Sigma70_r4_2"/>
    <property type="match status" value="1"/>
</dbReference>
<dbReference type="InterPro" id="IPR013325">
    <property type="entry name" value="RNA_pol_sigma_r2"/>
</dbReference>
<dbReference type="PANTHER" id="PTHR43133:SF46">
    <property type="entry name" value="RNA POLYMERASE SIGMA-70 FACTOR ECF SUBFAMILY"/>
    <property type="match status" value="1"/>
</dbReference>
<evidence type="ECO:0000259" key="7">
    <source>
        <dbReference type="Pfam" id="PF04542"/>
    </source>
</evidence>
<organism evidence="9 10">
    <name type="scientific">Saccharibacillus alkalitolerans</name>
    <dbReference type="NCBI Taxonomy" id="2705290"/>
    <lineage>
        <taxon>Bacteria</taxon>
        <taxon>Bacillati</taxon>
        <taxon>Bacillota</taxon>
        <taxon>Bacilli</taxon>
        <taxon>Bacillales</taxon>
        <taxon>Paenibacillaceae</taxon>
        <taxon>Saccharibacillus</taxon>
    </lineage>
</organism>
<dbReference type="EMBL" id="JAAFGS010000012">
    <property type="protein sequence ID" value="NGZ77967.1"/>
    <property type="molecule type" value="Genomic_DNA"/>
</dbReference>
<evidence type="ECO:0000256" key="4">
    <source>
        <dbReference type="ARBA" id="ARBA00023125"/>
    </source>
</evidence>
<dbReference type="Gene3D" id="1.10.10.10">
    <property type="entry name" value="Winged helix-like DNA-binding domain superfamily/Winged helix DNA-binding domain"/>
    <property type="match status" value="1"/>
</dbReference>
<evidence type="ECO:0000313" key="9">
    <source>
        <dbReference type="EMBL" id="NGZ77967.1"/>
    </source>
</evidence>
<dbReference type="InterPro" id="IPR000838">
    <property type="entry name" value="RNA_pol_sigma70_ECF_CS"/>
</dbReference>
<sequence>MMETYGDDVWHYAYFLTRSRDLADDIAQDTFVKAYGALDSFRGEARVKTWLLAIVRNTAFTGRRSAFARRVRLQADPPGKSRESAEDEYMRRSDREEIWNAVMKLPDRYREVLVLDLKHGLPLTETAKLLGIAEGTVKSRLHRARAKVAKALKGWES</sequence>
<dbReference type="Pfam" id="PF04542">
    <property type="entry name" value="Sigma70_r2"/>
    <property type="match status" value="1"/>
</dbReference>
<keyword evidence="10" id="KW-1185">Reference proteome</keyword>
<dbReference type="NCBIfam" id="TIGR02937">
    <property type="entry name" value="sigma70-ECF"/>
    <property type="match status" value="1"/>
</dbReference>
<name>A0ABX0FEE4_9BACL</name>
<comment type="similarity">
    <text evidence="1 6">Belongs to the sigma-70 factor family. ECF subfamily.</text>
</comment>
<keyword evidence="4 6" id="KW-0238">DNA-binding</keyword>
<dbReference type="Gene3D" id="1.10.1740.10">
    <property type="match status" value="1"/>
</dbReference>
<evidence type="ECO:0000256" key="6">
    <source>
        <dbReference type="RuleBase" id="RU000716"/>
    </source>
</evidence>
<dbReference type="CDD" id="cd06171">
    <property type="entry name" value="Sigma70_r4"/>
    <property type="match status" value="1"/>
</dbReference>
<dbReference type="PROSITE" id="PS01063">
    <property type="entry name" value="SIGMA70_ECF"/>
    <property type="match status" value="1"/>
</dbReference>
<keyword evidence="2 6" id="KW-0805">Transcription regulation</keyword>
<evidence type="ECO:0000313" key="10">
    <source>
        <dbReference type="Proteomes" id="UP000800303"/>
    </source>
</evidence>
<dbReference type="PANTHER" id="PTHR43133">
    <property type="entry name" value="RNA POLYMERASE ECF-TYPE SIGMA FACTO"/>
    <property type="match status" value="1"/>
</dbReference>
<feature type="domain" description="RNA polymerase sigma factor 70 region 4 type 2" evidence="8">
    <location>
        <begin position="95"/>
        <end position="147"/>
    </location>
</feature>
<dbReference type="InterPro" id="IPR013249">
    <property type="entry name" value="RNA_pol_sigma70_r4_t2"/>
</dbReference>
<accession>A0ABX0FEE4</accession>
<dbReference type="Proteomes" id="UP000800303">
    <property type="component" value="Unassembled WGS sequence"/>
</dbReference>
<gene>
    <name evidence="9" type="ORF">GYN08_21985</name>
</gene>
<protein>
    <recommendedName>
        <fullName evidence="6">RNA polymerase sigma factor</fullName>
    </recommendedName>
</protein>
<evidence type="ECO:0000256" key="5">
    <source>
        <dbReference type="ARBA" id="ARBA00023163"/>
    </source>
</evidence>
<evidence type="ECO:0000256" key="3">
    <source>
        <dbReference type="ARBA" id="ARBA00023082"/>
    </source>
</evidence>
<evidence type="ECO:0000256" key="2">
    <source>
        <dbReference type="ARBA" id="ARBA00023015"/>
    </source>
</evidence>
<comment type="caution">
    <text evidence="9">The sequence shown here is derived from an EMBL/GenBank/DDBJ whole genome shotgun (WGS) entry which is preliminary data.</text>
</comment>
<keyword evidence="5 6" id="KW-0804">Transcription</keyword>
<dbReference type="InterPro" id="IPR036388">
    <property type="entry name" value="WH-like_DNA-bd_sf"/>
</dbReference>
<dbReference type="InterPro" id="IPR013324">
    <property type="entry name" value="RNA_pol_sigma_r3/r4-like"/>
</dbReference>
<feature type="domain" description="RNA polymerase sigma-70 region 2" evidence="7">
    <location>
        <begin position="2"/>
        <end position="65"/>
    </location>
</feature>